<dbReference type="InterPro" id="IPR037294">
    <property type="entry name" value="ABC_BtuC-like"/>
</dbReference>
<evidence type="ECO:0000256" key="3">
    <source>
        <dbReference type="ARBA" id="ARBA00022448"/>
    </source>
</evidence>
<dbReference type="GO" id="GO:0033214">
    <property type="term" value="P:siderophore-iron import into cell"/>
    <property type="evidence" value="ECO:0007669"/>
    <property type="project" value="TreeGrafter"/>
</dbReference>
<evidence type="ECO:0000256" key="6">
    <source>
        <dbReference type="ARBA" id="ARBA00022989"/>
    </source>
</evidence>
<feature type="transmembrane region" description="Helical" evidence="8">
    <location>
        <begin position="253"/>
        <end position="282"/>
    </location>
</feature>
<feature type="transmembrane region" description="Helical" evidence="8">
    <location>
        <begin position="21"/>
        <end position="44"/>
    </location>
</feature>
<keyword evidence="4" id="KW-1003">Cell membrane</keyword>
<sequence>MTPAPAPASAEVSADPGVRRWWRWGGLVAVLGVLVLVCLLSIAVGSRTLPLATVWDLLWHDDGGEDAFAIHDVRVPRTVLGLLSGAALGLAGALMQALARNPLADPGLLGVNHGASAAVVVAISLFGVSAPGGYVWFAIAGAGAASVIVYLLGAGGRPGTPDRLVLAGLAIGAALAAFVSAVLFLDPQSFDAFRFWEVGSLTGRKVDVVWQVGPFLAVGIVVALALARPLNAMGLGTDVARSLGVHVTRTQTAAALSVALLCGAATAAVGPIVFVGLAVPHLARLVTGPDQRWVLSYSLVIGPVLLIAADVLGRVVARPGELEVGIVTAVLGAPALLLLARRRRIATP</sequence>
<feature type="transmembrane region" description="Helical" evidence="8">
    <location>
        <begin position="135"/>
        <end position="152"/>
    </location>
</feature>
<keyword evidence="6 8" id="KW-1133">Transmembrane helix</keyword>
<dbReference type="FunFam" id="1.10.3470.10:FF:000001">
    <property type="entry name" value="Vitamin B12 ABC transporter permease BtuC"/>
    <property type="match status" value="1"/>
</dbReference>
<dbReference type="InterPro" id="IPR000522">
    <property type="entry name" value="ABC_transptr_permease_BtuC"/>
</dbReference>
<reference evidence="9 10" key="1">
    <citation type="submission" date="2016-12" db="EMBL/GenBank/DDBJ databases">
        <title>The draft genome sequence of Actinophytocola xinjiangensis.</title>
        <authorList>
            <person name="Wang W."/>
            <person name="Yuan L."/>
        </authorList>
    </citation>
    <scope>NUCLEOTIDE SEQUENCE [LARGE SCALE GENOMIC DNA]</scope>
    <source>
        <strain evidence="9 10">CGMCC 4.4663</strain>
    </source>
</reference>
<dbReference type="AlphaFoldDB" id="A0A7Z0WLJ3"/>
<evidence type="ECO:0000256" key="4">
    <source>
        <dbReference type="ARBA" id="ARBA00022475"/>
    </source>
</evidence>
<comment type="subcellular location">
    <subcellularLocation>
        <location evidence="1">Cell membrane</location>
        <topology evidence="1">Multi-pass membrane protein</topology>
    </subcellularLocation>
</comment>
<gene>
    <name evidence="9" type="ORF">BLA60_18730</name>
</gene>
<dbReference type="CDD" id="cd06550">
    <property type="entry name" value="TM_ABC_iron-siderophores_like"/>
    <property type="match status" value="1"/>
</dbReference>
<feature type="transmembrane region" description="Helical" evidence="8">
    <location>
        <begin position="294"/>
        <end position="316"/>
    </location>
</feature>
<evidence type="ECO:0000256" key="7">
    <source>
        <dbReference type="ARBA" id="ARBA00023136"/>
    </source>
</evidence>
<evidence type="ECO:0000313" key="9">
    <source>
        <dbReference type="EMBL" id="OLF09808.1"/>
    </source>
</evidence>
<keyword evidence="5 8" id="KW-0812">Transmembrane</keyword>
<keyword evidence="10" id="KW-1185">Reference proteome</keyword>
<comment type="similarity">
    <text evidence="2">Belongs to the binding-protein-dependent transport system permease family. FecCD subfamily.</text>
</comment>
<proteinExistence type="inferred from homology"/>
<comment type="caution">
    <text evidence="9">The sequence shown here is derived from an EMBL/GenBank/DDBJ whole genome shotgun (WGS) entry which is preliminary data.</text>
</comment>
<dbReference type="SUPFAM" id="SSF81345">
    <property type="entry name" value="ABC transporter involved in vitamin B12 uptake, BtuC"/>
    <property type="match status" value="1"/>
</dbReference>
<evidence type="ECO:0000313" key="10">
    <source>
        <dbReference type="Proteomes" id="UP000185696"/>
    </source>
</evidence>
<organism evidence="9 10">
    <name type="scientific">Actinophytocola xinjiangensis</name>
    <dbReference type="NCBI Taxonomy" id="485602"/>
    <lineage>
        <taxon>Bacteria</taxon>
        <taxon>Bacillati</taxon>
        <taxon>Actinomycetota</taxon>
        <taxon>Actinomycetes</taxon>
        <taxon>Pseudonocardiales</taxon>
        <taxon>Pseudonocardiaceae</taxon>
    </lineage>
</organism>
<keyword evidence="3" id="KW-0813">Transport</keyword>
<dbReference type="GO" id="GO:0005886">
    <property type="term" value="C:plasma membrane"/>
    <property type="evidence" value="ECO:0007669"/>
    <property type="project" value="UniProtKB-SubCell"/>
</dbReference>
<name>A0A7Z0WLJ3_9PSEU</name>
<dbReference type="Proteomes" id="UP000185696">
    <property type="component" value="Unassembled WGS sequence"/>
</dbReference>
<evidence type="ECO:0000256" key="8">
    <source>
        <dbReference type="SAM" id="Phobius"/>
    </source>
</evidence>
<feature type="transmembrane region" description="Helical" evidence="8">
    <location>
        <begin position="322"/>
        <end position="340"/>
    </location>
</feature>
<dbReference type="Gene3D" id="1.10.3470.10">
    <property type="entry name" value="ABC transporter involved in vitamin B12 uptake, BtuC"/>
    <property type="match status" value="1"/>
</dbReference>
<feature type="transmembrane region" description="Helical" evidence="8">
    <location>
        <begin position="79"/>
        <end position="99"/>
    </location>
</feature>
<accession>A0A7Z0WLJ3</accession>
<dbReference type="RefSeq" id="WP_075134199.1">
    <property type="nucleotide sequence ID" value="NZ_MSIF01000008.1"/>
</dbReference>
<feature type="transmembrane region" description="Helical" evidence="8">
    <location>
        <begin position="111"/>
        <end position="128"/>
    </location>
</feature>
<protein>
    <submittedName>
        <fullName evidence="9">ABC transporter permease</fullName>
    </submittedName>
</protein>
<feature type="transmembrane region" description="Helical" evidence="8">
    <location>
        <begin position="164"/>
        <end position="185"/>
    </location>
</feature>
<dbReference type="PANTHER" id="PTHR30472:SF1">
    <property type="entry name" value="FE(3+) DICITRATE TRANSPORT SYSTEM PERMEASE PROTEIN FECC-RELATED"/>
    <property type="match status" value="1"/>
</dbReference>
<dbReference type="GO" id="GO:0022857">
    <property type="term" value="F:transmembrane transporter activity"/>
    <property type="evidence" value="ECO:0007669"/>
    <property type="project" value="InterPro"/>
</dbReference>
<dbReference type="Pfam" id="PF01032">
    <property type="entry name" value="FecCD"/>
    <property type="match status" value="1"/>
</dbReference>
<evidence type="ECO:0000256" key="1">
    <source>
        <dbReference type="ARBA" id="ARBA00004651"/>
    </source>
</evidence>
<evidence type="ECO:0000256" key="5">
    <source>
        <dbReference type="ARBA" id="ARBA00022692"/>
    </source>
</evidence>
<dbReference type="EMBL" id="MSIF01000008">
    <property type="protein sequence ID" value="OLF09808.1"/>
    <property type="molecule type" value="Genomic_DNA"/>
</dbReference>
<keyword evidence="7 8" id="KW-0472">Membrane</keyword>
<dbReference type="PANTHER" id="PTHR30472">
    <property type="entry name" value="FERRIC ENTEROBACTIN TRANSPORT SYSTEM PERMEASE PROTEIN"/>
    <property type="match status" value="1"/>
</dbReference>
<evidence type="ECO:0000256" key="2">
    <source>
        <dbReference type="ARBA" id="ARBA00007935"/>
    </source>
</evidence>
<dbReference type="OrthoDB" id="9782305at2"/>
<feature type="transmembrane region" description="Helical" evidence="8">
    <location>
        <begin position="206"/>
        <end position="227"/>
    </location>
</feature>